<gene>
    <name evidence="1" type="ORF">GFU50_10830</name>
</gene>
<evidence type="ECO:0000313" key="2">
    <source>
        <dbReference type="Proteomes" id="UP000422837"/>
    </source>
</evidence>
<proteinExistence type="predicted"/>
<sequence length="127" mass="15262">MAIDQELFEIRLSLDLNENELYRWQNYRNEDGDLAKHQTFLTALQKQARLKEVIESLATREEQLKKQRQDIIDTIEKFQGLDQRILKMKYVDGMKLESIAEETGYTYQYIRSRHADIMKMIRFSKNV</sequence>
<dbReference type="SUPFAM" id="SSF88659">
    <property type="entry name" value="Sigma3 and sigma4 domains of RNA polymerase sigma factors"/>
    <property type="match status" value="1"/>
</dbReference>
<accession>A0ABD6Z461</accession>
<protein>
    <submittedName>
        <fullName evidence="1">Sigma-70 family RNA polymerase sigma factor</fullName>
    </submittedName>
</protein>
<dbReference type="EMBL" id="CP046123">
    <property type="protein sequence ID" value="QGN31285.1"/>
    <property type="molecule type" value="Genomic_DNA"/>
</dbReference>
<dbReference type="AlphaFoldDB" id="A0ABD6Z461"/>
<dbReference type="Proteomes" id="UP000422837">
    <property type="component" value="Chromosome"/>
</dbReference>
<evidence type="ECO:0000313" key="1">
    <source>
        <dbReference type="EMBL" id="QGN31285.1"/>
    </source>
</evidence>
<name>A0ABD6Z461_ENTCA</name>
<organism evidence="1 2">
    <name type="scientific">Enterococcus casseliflavus</name>
    <name type="common">Enterococcus flavescens</name>
    <dbReference type="NCBI Taxonomy" id="37734"/>
    <lineage>
        <taxon>Bacteria</taxon>
        <taxon>Bacillati</taxon>
        <taxon>Bacillota</taxon>
        <taxon>Bacilli</taxon>
        <taxon>Lactobacillales</taxon>
        <taxon>Enterococcaceae</taxon>
        <taxon>Enterococcus</taxon>
    </lineage>
</organism>
<dbReference type="InterPro" id="IPR013324">
    <property type="entry name" value="RNA_pol_sigma_r3/r4-like"/>
</dbReference>
<reference evidence="1 2" key="1">
    <citation type="submission" date="2019-11" db="EMBL/GenBank/DDBJ databases">
        <title>Detection and genome characteristic of a blood enterococcus casselifavus isolate from Zhengzhou,china.</title>
        <authorList>
            <person name="Wen P."/>
        </authorList>
    </citation>
    <scope>NUCLEOTIDE SEQUENCE [LARGE SCALE GENOMIC DNA]</scope>
    <source>
        <strain evidence="1 2">EC291</strain>
    </source>
</reference>
<dbReference type="Gene3D" id="1.20.140.160">
    <property type="match status" value="1"/>
</dbReference>